<dbReference type="GO" id="GO:0043565">
    <property type="term" value="F:sequence-specific DNA binding"/>
    <property type="evidence" value="ECO:0007669"/>
    <property type="project" value="InterPro"/>
</dbReference>
<dbReference type="PROSITE" id="PS00676">
    <property type="entry name" value="SIGMA54_INTERACT_2"/>
    <property type="match status" value="1"/>
</dbReference>
<feature type="domain" description="Sigma-54 factor interaction" evidence="6">
    <location>
        <begin position="143"/>
        <end position="371"/>
    </location>
</feature>
<dbReference type="Pfam" id="PF25601">
    <property type="entry name" value="AAA_lid_14"/>
    <property type="match status" value="1"/>
</dbReference>
<protein>
    <submittedName>
        <fullName evidence="7">Sigma-54-dependent Fis family transcriptional regulator</fullName>
    </submittedName>
</protein>
<dbReference type="InterPro" id="IPR025943">
    <property type="entry name" value="Sigma_54_int_dom_ATP-bd_2"/>
</dbReference>
<sequence>MPRPTLFYHLHRRQEGETRLLALPSSQHFNKIASSVDQPWLDQIKSNSIDVAIVELSQLSQQEYAELVDSSLMSEIEFIFLTEGKPSPNLDHLMSKMAGYHFRQPYDADIINDTLEDFAQDFKSYSTKLKQPFSSELDQYGLLVGSSRAMHKLYRTVRKVAVTESNVLIVGESGAGKELVANTIHLASYRVDKPFIAINCGALSPELVDSELFGHVKGAFTGAHRDHRGVFEQAEGGTLFLDEVTEMPLEHQVKLLRVLENHEYRSVGSQHLKKANIRIVAATNRNPTDAIDAGRFREDLYFRLAHFPIQVPPLRDREQDISGLAQHFLAYRNTAEKLTKAFSDDALNLIQQHKWPGNVRELKHAIERAYILAEDEILPSHITVTPLEPSTDLLTDDVQIPAGMRLDELEKAAIYQALNQSSGNKNETAKQLGISVKTLYNKLSKYEDQTSSEEL</sequence>
<keyword evidence="1" id="KW-0547">Nucleotide-binding</keyword>
<keyword evidence="5" id="KW-0804">Transcription</keyword>
<dbReference type="Gene3D" id="1.10.8.60">
    <property type="match status" value="1"/>
</dbReference>
<dbReference type="PROSITE" id="PS00675">
    <property type="entry name" value="SIGMA54_INTERACT_1"/>
    <property type="match status" value="1"/>
</dbReference>
<dbReference type="PANTHER" id="PTHR32071">
    <property type="entry name" value="TRANSCRIPTIONAL REGULATORY PROTEIN"/>
    <property type="match status" value="1"/>
</dbReference>
<evidence type="ECO:0000313" key="8">
    <source>
        <dbReference type="Proteomes" id="UP000278035"/>
    </source>
</evidence>
<reference evidence="8" key="1">
    <citation type="submission" date="2018-11" db="EMBL/GenBank/DDBJ databases">
        <title>Shewanella sp. M2.</title>
        <authorList>
            <person name="Hwang Y.J."/>
            <person name="Hwang C.Y."/>
        </authorList>
    </citation>
    <scope>NUCLEOTIDE SEQUENCE [LARGE SCALE GENOMIC DNA]</scope>
    <source>
        <strain evidence="8">LMG 19866</strain>
    </source>
</reference>
<dbReference type="SUPFAM" id="SSF46689">
    <property type="entry name" value="Homeodomain-like"/>
    <property type="match status" value="1"/>
</dbReference>
<organism evidence="7 8">
    <name type="scientific">Shewanella livingstonensis</name>
    <dbReference type="NCBI Taxonomy" id="150120"/>
    <lineage>
        <taxon>Bacteria</taxon>
        <taxon>Pseudomonadati</taxon>
        <taxon>Pseudomonadota</taxon>
        <taxon>Gammaproteobacteria</taxon>
        <taxon>Alteromonadales</taxon>
        <taxon>Shewanellaceae</taxon>
        <taxon>Shewanella</taxon>
    </lineage>
</organism>
<dbReference type="InterPro" id="IPR058031">
    <property type="entry name" value="AAA_lid_NorR"/>
</dbReference>
<keyword evidence="3" id="KW-0805">Transcription regulation</keyword>
<dbReference type="PROSITE" id="PS00688">
    <property type="entry name" value="SIGMA54_INTERACT_3"/>
    <property type="match status" value="1"/>
</dbReference>
<dbReference type="Pfam" id="PF02954">
    <property type="entry name" value="HTH_8"/>
    <property type="match status" value="1"/>
</dbReference>
<dbReference type="Proteomes" id="UP000278035">
    <property type="component" value="Chromosome"/>
</dbReference>
<proteinExistence type="predicted"/>
<evidence type="ECO:0000256" key="2">
    <source>
        <dbReference type="ARBA" id="ARBA00022840"/>
    </source>
</evidence>
<evidence type="ECO:0000256" key="3">
    <source>
        <dbReference type="ARBA" id="ARBA00023015"/>
    </source>
</evidence>
<dbReference type="CDD" id="cd00009">
    <property type="entry name" value="AAA"/>
    <property type="match status" value="1"/>
</dbReference>
<dbReference type="EMBL" id="CP034015">
    <property type="protein sequence ID" value="AZG71418.1"/>
    <property type="molecule type" value="Genomic_DNA"/>
</dbReference>
<evidence type="ECO:0000256" key="4">
    <source>
        <dbReference type="ARBA" id="ARBA00023125"/>
    </source>
</evidence>
<gene>
    <name evidence="7" type="ORF">EGC82_00700</name>
</gene>
<evidence type="ECO:0000313" key="7">
    <source>
        <dbReference type="EMBL" id="AZG71418.1"/>
    </source>
</evidence>
<dbReference type="InterPro" id="IPR002197">
    <property type="entry name" value="HTH_Fis"/>
</dbReference>
<dbReference type="InterPro" id="IPR002078">
    <property type="entry name" value="Sigma_54_int"/>
</dbReference>
<evidence type="ECO:0000256" key="5">
    <source>
        <dbReference type="ARBA" id="ARBA00023163"/>
    </source>
</evidence>
<name>A0A3G8LRQ9_9GAMM</name>
<accession>A0A3G8LRQ9</accession>
<dbReference type="Gene3D" id="3.40.50.300">
    <property type="entry name" value="P-loop containing nucleotide triphosphate hydrolases"/>
    <property type="match status" value="1"/>
</dbReference>
<evidence type="ECO:0000259" key="6">
    <source>
        <dbReference type="PROSITE" id="PS50045"/>
    </source>
</evidence>
<dbReference type="InterPro" id="IPR025944">
    <property type="entry name" value="Sigma_54_int_dom_CS"/>
</dbReference>
<keyword evidence="8" id="KW-1185">Reference proteome</keyword>
<dbReference type="GO" id="GO:0005524">
    <property type="term" value="F:ATP binding"/>
    <property type="evidence" value="ECO:0007669"/>
    <property type="project" value="UniProtKB-KW"/>
</dbReference>
<dbReference type="Gene3D" id="1.10.10.60">
    <property type="entry name" value="Homeodomain-like"/>
    <property type="match status" value="1"/>
</dbReference>
<keyword evidence="2" id="KW-0067">ATP-binding</keyword>
<dbReference type="SMART" id="SM00382">
    <property type="entry name" value="AAA"/>
    <property type="match status" value="1"/>
</dbReference>
<keyword evidence="4" id="KW-0238">DNA-binding</keyword>
<dbReference type="InterPro" id="IPR003593">
    <property type="entry name" value="AAA+_ATPase"/>
</dbReference>
<dbReference type="InterPro" id="IPR025662">
    <property type="entry name" value="Sigma_54_int_dom_ATP-bd_1"/>
</dbReference>
<dbReference type="AlphaFoldDB" id="A0A3G8LRQ9"/>
<dbReference type="PROSITE" id="PS50045">
    <property type="entry name" value="SIGMA54_INTERACT_4"/>
    <property type="match status" value="1"/>
</dbReference>
<dbReference type="InterPro" id="IPR009057">
    <property type="entry name" value="Homeodomain-like_sf"/>
</dbReference>
<dbReference type="PANTHER" id="PTHR32071:SF117">
    <property type="entry name" value="PTS-DEPENDENT DIHYDROXYACETONE KINASE OPERON REGULATORY PROTEIN-RELATED"/>
    <property type="match status" value="1"/>
</dbReference>
<dbReference type="GO" id="GO:0006355">
    <property type="term" value="P:regulation of DNA-templated transcription"/>
    <property type="evidence" value="ECO:0007669"/>
    <property type="project" value="InterPro"/>
</dbReference>
<dbReference type="SUPFAM" id="SSF52540">
    <property type="entry name" value="P-loop containing nucleoside triphosphate hydrolases"/>
    <property type="match status" value="1"/>
</dbReference>
<dbReference type="FunFam" id="3.40.50.300:FF:000006">
    <property type="entry name" value="DNA-binding transcriptional regulator NtrC"/>
    <property type="match status" value="1"/>
</dbReference>
<evidence type="ECO:0000256" key="1">
    <source>
        <dbReference type="ARBA" id="ARBA00022741"/>
    </source>
</evidence>
<dbReference type="Pfam" id="PF00158">
    <property type="entry name" value="Sigma54_activat"/>
    <property type="match status" value="1"/>
</dbReference>
<dbReference type="OrthoDB" id="9804019at2"/>
<dbReference type="PRINTS" id="PR01590">
    <property type="entry name" value="HTHFIS"/>
</dbReference>
<dbReference type="RefSeq" id="WP_124729067.1">
    <property type="nucleotide sequence ID" value="NZ_CBCSKC010000006.1"/>
</dbReference>
<dbReference type="KEGG" id="slj:EGC82_00700"/>
<dbReference type="InterPro" id="IPR027417">
    <property type="entry name" value="P-loop_NTPase"/>
</dbReference>